<dbReference type="CDD" id="cd11029">
    <property type="entry name" value="CYP107-like"/>
    <property type="match status" value="1"/>
</dbReference>
<dbReference type="SUPFAM" id="SSF48264">
    <property type="entry name" value="Cytochrome P450"/>
    <property type="match status" value="1"/>
</dbReference>
<keyword evidence="4" id="KW-1185">Reference proteome</keyword>
<reference evidence="3 4" key="1">
    <citation type="submission" date="2024-09" db="EMBL/GenBank/DDBJ databases">
        <authorList>
            <person name="Sun Q."/>
            <person name="Mori K."/>
        </authorList>
    </citation>
    <scope>NUCLEOTIDE SEQUENCE [LARGE SCALE GENOMIC DNA]</scope>
    <source>
        <strain evidence="3 4">TBRC 7907</strain>
    </source>
</reference>
<keyword evidence="2" id="KW-0408">Iron</keyword>
<name>A0ABV6A4H6_9PSEU</name>
<evidence type="ECO:0000256" key="2">
    <source>
        <dbReference type="RuleBase" id="RU000461"/>
    </source>
</evidence>
<dbReference type="InterPro" id="IPR001128">
    <property type="entry name" value="Cyt_P450"/>
</dbReference>
<dbReference type="Proteomes" id="UP001589693">
    <property type="component" value="Unassembled WGS sequence"/>
</dbReference>
<dbReference type="InterPro" id="IPR017972">
    <property type="entry name" value="Cyt_P450_CS"/>
</dbReference>
<dbReference type="InterPro" id="IPR002397">
    <property type="entry name" value="Cyt_P450_B"/>
</dbReference>
<dbReference type="Gene3D" id="1.10.630.10">
    <property type="entry name" value="Cytochrome P450"/>
    <property type="match status" value="1"/>
</dbReference>
<dbReference type="PANTHER" id="PTHR46696">
    <property type="entry name" value="P450, PUTATIVE (EUROFUNG)-RELATED"/>
    <property type="match status" value="1"/>
</dbReference>
<comment type="caution">
    <text evidence="3">The sequence shown here is derived from an EMBL/GenBank/DDBJ whole genome shotgun (WGS) entry which is preliminary data.</text>
</comment>
<dbReference type="PRINTS" id="PR00359">
    <property type="entry name" value="BP450"/>
</dbReference>
<dbReference type="PANTHER" id="PTHR46696:SF1">
    <property type="entry name" value="CYTOCHROME P450 YJIB-RELATED"/>
    <property type="match status" value="1"/>
</dbReference>
<dbReference type="EMBL" id="JBHLZU010000022">
    <property type="protein sequence ID" value="MFB9907575.1"/>
    <property type="molecule type" value="Genomic_DNA"/>
</dbReference>
<keyword evidence="2" id="KW-0349">Heme</keyword>
<sequence length="399" mass="43556">MDLFDEALLRDPASGFSALRERAAVVRVAVPPAWLVTRYSDVKLVLGDRRFVNDVANVPGGDAPDLGAQALAARGIPPELVTYLATGMLELDGTDHLRLRKLVSRAFTARRVAELRPRVEEIAERLLDRLPSAAEHGVVDLLEHFAAPLPIIVICELVGVPEQDRHLWRAWSGALTGAGDLGDTLREMVAYVQELISARREKPEDDLVSALVRAQEEDGDRLSDVEMTTLIVTIVVAGHETTSNLIGNGTAALLSHPDQLAALHADPGLLPRAVDELLRWCGPAKMTRMRYATEDVEISGTLVRKGEAVIAVLFGANFDPRAFADPERLDITRDRAPHVAFSHGMHFCLGAALARQEGEVAFDALFRRFPGMKLAVAPEDLQRPLDPGSWRLGTLPVTL</sequence>
<evidence type="ECO:0000313" key="3">
    <source>
        <dbReference type="EMBL" id="MFB9907575.1"/>
    </source>
</evidence>
<keyword evidence="2" id="KW-0560">Oxidoreductase</keyword>
<protein>
    <submittedName>
        <fullName evidence="3">Cytochrome P450</fullName>
    </submittedName>
</protein>
<keyword evidence="2" id="KW-0503">Monooxygenase</keyword>
<dbReference type="PROSITE" id="PS00086">
    <property type="entry name" value="CYTOCHROME_P450"/>
    <property type="match status" value="1"/>
</dbReference>
<dbReference type="InterPro" id="IPR036396">
    <property type="entry name" value="Cyt_P450_sf"/>
</dbReference>
<dbReference type="RefSeq" id="WP_377857990.1">
    <property type="nucleotide sequence ID" value="NZ_JBHLZU010000022.1"/>
</dbReference>
<evidence type="ECO:0000313" key="4">
    <source>
        <dbReference type="Proteomes" id="UP001589693"/>
    </source>
</evidence>
<comment type="similarity">
    <text evidence="1 2">Belongs to the cytochrome P450 family.</text>
</comment>
<accession>A0ABV6A4H6</accession>
<keyword evidence="2" id="KW-0479">Metal-binding</keyword>
<proteinExistence type="inferred from homology"/>
<organism evidence="3 4">
    <name type="scientific">Allokutzneria oryzae</name>
    <dbReference type="NCBI Taxonomy" id="1378989"/>
    <lineage>
        <taxon>Bacteria</taxon>
        <taxon>Bacillati</taxon>
        <taxon>Actinomycetota</taxon>
        <taxon>Actinomycetes</taxon>
        <taxon>Pseudonocardiales</taxon>
        <taxon>Pseudonocardiaceae</taxon>
        <taxon>Allokutzneria</taxon>
    </lineage>
</organism>
<gene>
    <name evidence="3" type="ORF">ACFFQA_26885</name>
</gene>
<evidence type="ECO:0000256" key="1">
    <source>
        <dbReference type="ARBA" id="ARBA00010617"/>
    </source>
</evidence>
<dbReference type="Pfam" id="PF00067">
    <property type="entry name" value="p450"/>
    <property type="match status" value="2"/>
</dbReference>